<feature type="compositionally biased region" description="Low complexity" evidence="1">
    <location>
        <begin position="58"/>
        <end position="75"/>
    </location>
</feature>
<evidence type="ECO:0000256" key="2">
    <source>
        <dbReference type="SAM" id="SignalP"/>
    </source>
</evidence>
<feature type="compositionally biased region" description="Low complexity" evidence="1">
    <location>
        <begin position="36"/>
        <end position="48"/>
    </location>
</feature>
<accession>A0ABP5A6V4</accession>
<dbReference type="SUPFAM" id="SSF55166">
    <property type="entry name" value="Hedgehog/DD-peptidase"/>
    <property type="match status" value="1"/>
</dbReference>
<dbReference type="Proteomes" id="UP001501612">
    <property type="component" value="Unassembled WGS sequence"/>
</dbReference>
<dbReference type="InterPro" id="IPR039561">
    <property type="entry name" value="Peptidase_M15C"/>
</dbReference>
<evidence type="ECO:0000313" key="5">
    <source>
        <dbReference type="Proteomes" id="UP001501612"/>
    </source>
</evidence>
<protein>
    <recommendedName>
        <fullName evidence="3">Peptidase M15C domain-containing protein</fullName>
    </recommendedName>
</protein>
<dbReference type="Gene3D" id="3.30.1380.10">
    <property type="match status" value="1"/>
</dbReference>
<keyword evidence="5" id="KW-1185">Reference proteome</keyword>
<feature type="chain" id="PRO_5047043168" description="Peptidase M15C domain-containing protein" evidence="2">
    <location>
        <begin position="24"/>
        <end position="418"/>
    </location>
</feature>
<dbReference type="RefSeq" id="WP_344002667.1">
    <property type="nucleotide sequence ID" value="NZ_BAAAMY010000001.1"/>
</dbReference>
<proteinExistence type="predicted"/>
<feature type="region of interest" description="Disordered" evidence="1">
    <location>
        <begin position="27"/>
        <end position="82"/>
    </location>
</feature>
<dbReference type="PROSITE" id="PS51257">
    <property type="entry name" value="PROKAR_LIPOPROTEIN"/>
    <property type="match status" value="1"/>
</dbReference>
<dbReference type="EMBL" id="BAAAMY010000001">
    <property type="protein sequence ID" value="GAA1905462.1"/>
    <property type="molecule type" value="Genomic_DNA"/>
</dbReference>
<evidence type="ECO:0000313" key="4">
    <source>
        <dbReference type="EMBL" id="GAA1905462.1"/>
    </source>
</evidence>
<keyword evidence="2" id="KW-0732">Signal</keyword>
<name>A0ABP5A6V4_9ACTN</name>
<gene>
    <name evidence="4" type="ORF">GCM10009737_02870</name>
</gene>
<dbReference type="InterPro" id="IPR009045">
    <property type="entry name" value="Zn_M74/Hedgehog-like"/>
</dbReference>
<evidence type="ECO:0000256" key="1">
    <source>
        <dbReference type="SAM" id="MobiDB-lite"/>
    </source>
</evidence>
<feature type="domain" description="Peptidase M15C" evidence="3">
    <location>
        <begin position="354"/>
        <end position="411"/>
    </location>
</feature>
<feature type="signal peptide" evidence="2">
    <location>
        <begin position="1"/>
        <end position="23"/>
    </location>
</feature>
<organism evidence="4 5">
    <name type="scientific">Nocardioides lentus</name>
    <dbReference type="NCBI Taxonomy" id="338077"/>
    <lineage>
        <taxon>Bacteria</taxon>
        <taxon>Bacillati</taxon>
        <taxon>Actinomycetota</taxon>
        <taxon>Actinomycetes</taxon>
        <taxon>Propionibacteriales</taxon>
        <taxon>Nocardioidaceae</taxon>
        <taxon>Nocardioides</taxon>
    </lineage>
</organism>
<comment type="caution">
    <text evidence="4">The sequence shown here is derived from an EMBL/GenBank/DDBJ whole genome shotgun (WGS) entry which is preliminary data.</text>
</comment>
<dbReference type="Pfam" id="PF13539">
    <property type="entry name" value="Peptidase_M15_4"/>
    <property type="match status" value="1"/>
</dbReference>
<reference evidence="5" key="1">
    <citation type="journal article" date="2019" name="Int. J. Syst. Evol. Microbiol.">
        <title>The Global Catalogue of Microorganisms (GCM) 10K type strain sequencing project: providing services to taxonomists for standard genome sequencing and annotation.</title>
        <authorList>
            <consortium name="The Broad Institute Genomics Platform"/>
            <consortium name="The Broad Institute Genome Sequencing Center for Infectious Disease"/>
            <person name="Wu L."/>
            <person name="Ma J."/>
        </authorList>
    </citation>
    <scope>NUCLEOTIDE SEQUENCE [LARGE SCALE GENOMIC DNA]</scope>
    <source>
        <strain evidence="5">JCM 14046</strain>
    </source>
</reference>
<sequence length="418" mass="44259">MRHTTTFGAVGVLGVTLALLLAACGGGTGDQRADDGPSAASSTTAAGADEAEPREAPSTDPAAAGDGATGIDASIPMPTPGPLEGRLFGDDLLVYGQDTLDPDVVAQVEALDGVEAVEQFSLAPVAVEDRVIDVAAVDPATYRRFNPVNAAQFGEIWDRVARGEMGILPRLGRSVQDDEGFVRLGNDRDAPRVHIGAYAPQVRQIDGVVNENWVDPLGMRRDNALLVNTGSAAPQEVRDPIRELVGEGTPVQILGPDLDITATQTAFLSGGSVADAVGTFSYRVIGGGRIAPDPAWVEENIRTEEVPILGAVTCHKVMLPQLRAAFTEVVTRGLADEINPDEYAGCYYPRFIAGSSSLSLHSFGIAVDLNVPGNQRGTVGDIDRDVVAIMKKWGFAWGGDWSFTDPMHFEMDRLVEAR</sequence>
<evidence type="ECO:0000259" key="3">
    <source>
        <dbReference type="Pfam" id="PF13539"/>
    </source>
</evidence>